<gene>
    <name evidence="1" type="ORF">EII11_09060</name>
</gene>
<keyword evidence="2" id="KW-1185">Reference proteome</keyword>
<evidence type="ECO:0000313" key="2">
    <source>
        <dbReference type="Proteomes" id="UP000280444"/>
    </source>
</evidence>
<evidence type="ECO:0000313" key="1">
    <source>
        <dbReference type="EMBL" id="RRC94699.1"/>
    </source>
</evidence>
<accession>A0A3P1SCC0</accession>
<protein>
    <submittedName>
        <fullName evidence="1">Uncharacterized protein</fullName>
    </submittedName>
</protein>
<comment type="caution">
    <text evidence="1">The sequence shown here is derived from an EMBL/GenBank/DDBJ whole genome shotgun (WGS) entry which is preliminary data.</text>
</comment>
<dbReference type="OrthoDB" id="2339445at2"/>
<sequence length="157" mass="17295">MQLRSFEERNGFLILNYQLSWVSGWEGMLSFLTVTGADVKAAAQWPNIQVELAGRDITDEFRAADGDAYACPSATCEANAVRITGVSRALNLPIRITWWNQTDACTLVMPSPASLSGAADAAPGSDFQIDPLVCDRYMDALEILSHRDRVRRQRSVA</sequence>
<proteinExistence type="predicted"/>
<dbReference type="Proteomes" id="UP000280444">
    <property type="component" value="Unassembled WGS sequence"/>
</dbReference>
<name>A0A3P1SCC0_9ACTO</name>
<dbReference type="RefSeq" id="WP_124871828.1">
    <property type="nucleotide sequence ID" value="NZ_RQZF01000011.1"/>
</dbReference>
<reference evidence="1 2" key="1">
    <citation type="submission" date="2018-11" db="EMBL/GenBank/DDBJ databases">
        <title>Genomes From Bacteria Associated with the Canine Oral Cavity: a Test Case for Automated Genome-Based Taxonomic Assignment.</title>
        <authorList>
            <person name="Coil D.A."/>
            <person name="Jospin G."/>
            <person name="Darling A.E."/>
            <person name="Wallis C."/>
            <person name="Davis I.J."/>
            <person name="Harris S."/>
            <person name="Eisen J.A."/>
            <person name="Holcombe L.J."/>
            <person name="O'Flynn C."/>
        </authorList>
    </citation>
    <scope>NUCLEOTIDE SEQUENCE [LARGE SCALE GENOMIC DNA]</scope>
    <source>
        <strain evidence="1 2">OH770</strain>
    </source>
</reference>
<dbReference type="AlphaFoldDB" id="A0A3P1SCC0"/>
<organism evidence="1 2">
    <name type="scientific">Schaalia canis</name>
    <dbReference type="NCBI Taxonomy" id="100469"/>
    <lineage>
        <taxon>Bacteria</taxon>
        <taxon>Bacillati</taxon>
        <taxon>Actinomycetota</taxon>
        <taxon>Actinomycetes</taxon>
        <taxon>Actinomycetales</taxon>
        <taxon>Actinomycetaceae</taxon>
        <taxon>Schaalia</taxon>
    </lineage>
</organism>
<dbReference type="EMBL" id="RQZF01000011">
    <property type="protein sequence ID" value="RRC94699.1"/>
    <property type="molecule type" value="Genomic_DNA"/>
</dbReference>